<feature type="compositionally biased region" description="Polar residues" evidence="1">
    <location>
        <begin position="401"/>
        <end position="414"/>
    </location>
</feature>
<evidence type="ECO:0000313" key="2">
    <source>
        <dbReference type="EMBL" id="GJJ05976.1"/>
    </source>
</evidence>
<dbReference type="Proteomes" id="UP001050691">
    <property type="component" value="Unassembled WGS sequence"/>
</dbReference>
<organism evidence="2 3">
    <name type="scientific">Clathrus columnatus</name>
    <dbReference type="NCBI Taxonomy" id="1419009"/>
    <lineage>
        <taxon>Eukaryota</taxon>
        <taxon>Fungi</taxon>
        <taxon>Dikarya</taxon>
        <taxon>Basidiomycota</taxon>
        <taxon>Agaricomycotina</taxon>
        <taxon>Agaricomycetes</taxon>
        <taxon>Phallomycetidae</taxon>
        <taxon>Phallales</taxon>
        <taxon>Clathraceae</taxon>
        <taxon>Clathrus</taxon>
    </lineage>
</organism>
<feature type="compositionally biased region" description="Low complexity" evidence="1">
    <location>
        <begin position="265"/>
        <end position="285"/>
    </location>
</feature>
<gene>
    <name evidence="2" type="ORF">Clacol_000163</name>
</gene>
<feature type="region of interest" description="Disordered" evidence="1">
    <location>
        <begin position="380"/>
        <end position="414"/>
    </location>
</feature>
<proteinExistence type="predicted"/>
<protein>
    <submittedName>
        <fullName evidence="2">Uncharacterized protein</fullName>
    </submittedName>
</protein>
<feature type="compositionally biased region" description="Polar residues" evidence="1">
    <location>
        <begin position="137"/>
        <end position="152"/>
    </location>
</feature>
<feature type="region of interest" description="Disordered" evidence="1">
    <location>
        <begin position="137"/>
        <end position="156"/>
    </location>
</feature>
<evidence type="ECO:0000313" key="3">
    <source>
        <dbReference type="Proteomes" id="UP001050691"/>
    </source>
</evidence>
<reference evidence="2" key="1">
    <citation type="submission" date="2021-10" db="EMBL/GenBank/DDBJ databases">
        <title>De novo Genome Assembly of Clathrus columnatus (Basidiomycota, Fungi) Using Illumina and Nanopore Sequence Data.</title>
        <authorList>
            <person name="Ogiso-Tanaka E."/>
            <person name="Itagaki H."/>
            <person name="Hosoya T."/>
            <person name="Hosaka K."/>
        </authorList>
    </citation>
    <scope>NUCLEOTIDE SEQUENCE</scope>
    <source>
        <strain evidence="2">MO-923</strain>
    </source>
</reference>
<accession>A0AAV5A078</accession>
<feature type="region of interest" description="Disordered" evidence="1">
    <location>
        <begin position="259"/>
        <end position="327"/>
    </location>
</feature>
<name>A0AAV5A078_9AGAM</name>
<keyword evidence="3" id="KW-1185">Reference proteome</keyword>
<dbReference type="EMBL" id="BPWL01000001">
    <property type="protein sequence ID" value="GJJ05976.1"/>
    <property type="molecule type" value="Genomic_DNA"/>
</dbReference>
<dbReference type="AlphaFoldDB" id="A0AAV5A078"/>
<sequence>MHIPLFKKPSLPVATRRQPPKLSLFYILNPSEAVMMQQNAVVKPVVPDGSTESELISNSLSESCSLSPTFSEFEQLVPTSFDSDSFPGSLFLSYNPAVTNHGSSRFDLPLASFSGSQTSSALYLEFENLIPSIPSMPDSSYDSLPHSQSPNEGLNPPVVPRVVFDSPSHMNQGQTKLTNADGNHPINRPALRSPIEPDASVTGCKSPVIDTTPSSSMIKNCTLSQHSKMSYILNPSAPANSQEVTRPELVAPKPMHPLTSILTHSSRSPSPQSPSSTDPGTQSPTFEFNSPLHETPPTSPEPVPDSPQSTHRSISPPSSPSSPPFLSGFGRLLPPQFIPDYTFNYLPYSLVYETAGSQQGSGDNLADLAFRSVRVRVPIRSPSVNQPSPLNDVSHSRPASPESTIDLVNTPNPESGSVTLEDEYILASPVTAPPSLPPPTTVDTFDLAGASLNITLTGTTLAWFN</sequence>
<evidence type="ECO:0000256" key="1">
    <source>
        <dbReference type="SAM" id="MobiDB-lite"/>
    </source>
</evidence>
<comment type="caution">
    <text evidence="2">The sequence shown here is derived from an EMBL/GenBank/DDBJ whole genome shotgun (WGS) entry which is preliminary data.</text>
</comment>